<feature type="coiled-coil region" evidence="1">
    <location>
        <begin position="52"/>
        <end position="79"/>
    </location>
</feature>
<evidence type="ECO:0000313" key="3">
    <source>
        <dbReference type="Proteomes" id="UP000193642"/>
    </source>
</evidence>
<reference evidence="2 3" key="1">
    <citation type="submission" date="2016-07" db="EMBL/GenBank/DDBJ databases">
        <title>Pervasive Adenine N6-methylation of Active Genes in Fungi.</title>
        <authorList>
            <consortium name="DOE Joint Genome Institute"/>
            <person name="Mondo S.J."/>
            <person name="Dannebaum R.O."/>
            <person name="Kuo R.C."/>
            <person name="Labutti K."/>
            <person name="Haridas S."/>
            <person name="Kuo A."/>
            <person name="Salamov A."/>
            <person name="Ahrendt S.R."/>
            <person name="Lipzen A."/>
            <person name="Sullivan W."/>
            <person name="Andreopoulos W.B."/>
            <person name="Clum A."/>
            <person name="Lindquist E."/>
            <person name="Daum C."/>
            <person name="Ramamoorthy G.K."/>
            <person name="Gryganskyi A."/>
            <person name="Culley D."/>
            <person name="Magnuson J.K."/>
            <person name="James T.Y."/>
            <person name="O'Malley M.A."/>
            <person name="Stajich J.E."/>
            <person name="Spatafora J.W."/>
            <person name="Visel A."/>
            <person name="Grigoriev I.V."/>
        </authorList>
    </citation>
    <scope>NUCLEOTIDE SEQUENCE [LARGE SCALE GENOMIC DNA]</scope>
    <source>
        <strain evidence="2 3">JEL800</strain>
    </source>
</reference>
<organism evidence="2 3">
    <name type="scientific">Rhizoclosmatium globosum</name>
    <dbReference type="NCBI Taxonomy" id="329046"/>
    <lineage>
        <taxon>Eukaryota</taxon>
        <taxon>Fungi</taxon>
        <taxon>Fungi incertae sedis</taxon>
        <taxon>Chytridiomycota</taxon>
        <taxon>Chytridiomycota incertae sedis</taxon>
        <taxon>Chytridiomycetes</taxon>
        <taxon>Chytridiales</taxon>
        <taxon>Chytriomycetaceae</taxon>
        <taxon>Rhizoclosmatium</taxon>
    </lineage>
</organism>
<name>A0A1Y2C8X4_9FUNG</name>
<protein>
    <submittedName>
        <fullName evidence="2">Uncharacterized protein</fullName>
    </submittedName>
</protein>
<accession>A0A1Y2C8X4</accession>
<dbReference type="OrthoDB" id="10321787at2759"/>
<evidence type="ECO:0000256" key="1">
    <source>
        <dbReference type="SAM" id="Coils"/>
    </source>
</evidence>
<dbReference type="Proteomes" id="UP000193642">
    <property type="component" value="Unassembled WGS sequence"/>
</dbReference>
<evidence type="ECO:0000313" key="2">
    <source>
        <dbReference type="EMBL" id="ORY43479.1"/>
    </source>
</evidence>
<proteinExistence type="predicted"/>
<comment type="caution">
    <text evidence="2">The sequence shown here is derived from an EMBL/GenBank/DDBJ whole genome shotgun (WGS) entry which is preliminary data.</text>
</comment>
<sequence>MDAYALAANALAAFESNQVAAEDLDALLVHVKDPSSFNQDAQLDTLSLTKQRDTLKQEVNTLQTQLKQVESLVDELQIMMEHLAAPDPWLKEKKQKS</sequence>
<gene>
    <name evidence="2" type="ORF">BCR33DRAFT_717685</name>
</gene>
<keyword evidence="1" id="KW-0175">Coiled coil</keyword>
<keyword evidence="3" id="KW-1185">Reference proteome</keyword>
<dbReference type="AlphaFoldDB" id="A0A1Y2C8X4"/>
<dbReference type="EMBL" id="MCGO01000025">
    <property type="protein sequence ID" value="ORY43479.1"/>
    <property type="molecule type" value="Genomic_DNA"/>
</dbReference>